<gene>
    <name evidence="1" type="ORF">Cci01nite_40990</name>
</gene>
<proteinExistence type="predicted"/>
<accession>A0A8J3P249</accession>
<reference evidence="1 2" key="1">
    <citation type="submission" date="2021-01" db="EMBL/GenBank/DDBJ databases">
        <title>Whole genome shotgun sequence of Catellatospora citrea NBRC 14495.</title>
        <authorList>
            <person name="Komaki H."/>
            <person name="Tamura T."/>
        </authorList>
    </citation>
    <scope>NUCLEOTIDE SEQUENCE [LARGE SCALE GENOMIC DNA]</scope>
    <source>
        <strain evidence="1 2">NBRC 14495</strain>
    </source>
</reference>
<keyword evidence="2" id="KW-1185">Reference proteome</keyword>
<dbReference type="EMBL" id="BONH01000018">
    <property type="protein sequence ID" value="GIF99005.1"/>
    <property type="molecule type" value="Genomic_DNA"/>
</dbReference>
<evidence type="ECO:0000313" key="2">
    <source>
        <dbReference type="Proteomes" id="UP000659904"/>
    </source>
</evidence>
<evidence type="ECO:0000313" key="1">
    <source>
        <dbReference type="EMBL" id="GIF99005.1"/>
    </source>
</evidence>
<comment type="caution">
    <text evidence="1">The sequence shown here is derived from an EMBL/GenBank/DDBJ whole genome shotgun (WGS) entry which is preliminary data.</text>
</comment>
<sequence length="106" mass="12469">MREWRVGGRLNVAQTTHVDGFAAIRTAARVAPRSRPLWQPREPREPLNKFAEVESAVQDEIVDQWRERWRADRGDDVADRSDLGSIERRLQRAEHVDLQRENQQTR</sequence>
<dbReference type="Proteomes" id="UP000659904">
    <property type="component" value="Unassembled WGS sequence"/>
</dbReference>
<protein>
    <submittedName>
        <fullName evidence="1">Uncharacterized protein</fullName>
    </submittedName>
</protein>
<organism evidence="1 2">
    <name type="scientific">Catellatospora citrea</name>
    <dbReference type="NCBI Taxonomy" id="53366"/>
    <lineage>
        <taxon>Bacteria</taxon>
        <taxon>Bacillati</taxon>
        <taxon>Actinomycetota</taxon>
        <taxon>Actinomycetes</taxon>
        <taxon>Micromonosporales</taxon>
        <taxon>Micromonosporaceae</taxon>
        <taxon>Catellatospora</taxon>
    </lineage>
</organism>
<name>A0A8J3P249_9ACTN</name>
<dbReference type="AlphaFoldDB" id="A0A8J3P249"/>